<proteinExistence type="predicted"/>
<keyword evidence="3" id="KW-1185">Reference proteome</keyword>
<organism evidence="2 3">
    <name type="scientific">Dryococelus australis</name>
    <dbReference type="NCBI Taxonomy" id="614101"/>
    <lineage>
        <taxon>Eukaryota</taxon>
        <taxon>Metazoa</taxon>
        <taxon>Ecdysozoa</taxon>
        <taxon>Arthropoda</taxon>
        <taxon>Hexapoda</taxon>
        <taxon>Insecta</taxon>
        <taxon>Pterygota</taxon>
        <taxon>Neoptera</taxon>
        <taxon>Polyneoptera</taxon>
        <taxon>Phasmatodea</taxon>
        <taxon>Verophasmatodea</taxon>
        <taxon>Anareolatae</taxon>
        <taxon>Phasmatidae</taxon>
        <taxon>Eurycanthinae</taxon>
        <taxon>Dryococelus</taxon>
    </lineage>
</organism>
<reference evidence="2 3" key="1">
    <citation type="submission" date="2023-02" db="EMBL/GenBank/DDBJ databases">
        <title>LHISI_Scaffold_Assembly.</title>
        <authorList>
            <person name="Stuart O.P."/>
            <person name="Cleave R."/>
            <person name="Magrath M.J.L."/>
            <person name="Mikheyev A.S."/>
        </authorList>
    </citation>
    <scope>NUCLEOTIDE SEQUENCE [LARGE SCALE GENOMIC DNA]</scope>
    <source>
        <strain evidence="2">Daus_M_001</strain>
        <tissue evidence="2">Leg muscle</tissue>
    </source>
</reference>
<accession>A0ABQ9HP27</accession>
<name>A0ABQ9HP27_9NEOP</name>
<feature type="compositionally biased region" description="Basic and acidic residues" evidence="1">
    <location>
        <begin position="1"/>
        <end position="10"/>
    </location>
</feature>
<sequence>MVGPRTEHNTRLLRSRTGFDPGGATTGIPSAGIVSDYAAGRRVYSGISRFFRPCIPELLHSRFASPIQLHDTIYNDMHIRAKEEINGRVITSVMNLENEKFNHKNKVPIRTASDHGLSIVKAAACARRKLSDSTNIQAIDRLENVLNSGAPVTVVWHKLCYAHFTNKSKIERLQATCIFCQISDSKQRLSSVMRKEMSDRILLASHLDYNVAIRLAGVIDLIAVEAKHHLNSLRRFTRSTSKTKQVSSNTDIALIWLCKELHQAADKERKIMLIPTKYQPPVVLQMKDNTTEDTAEVLRLPKYESEYNVIIYLIHVALRIRGVSLRALVNKGGGGQCTPKYVGLASTLHQATQSKDFVTLFNWAGYCLSCEQVLQLDPSLAESTLKTLDQTTGAVIPPNIVMNKFIHCTCDNIDILDETLDRKNTFHGTQMAAFQRGLTTDAALQVLQPSTRCSLIVTNVLGELHPASITPNTCEPVFNEPVDITWFNEEDNDCSKLVEATYLAFFLSRQDSETRPSWTEHIVITVDETLYCRLVELKWSVPEYQEKLIPCLGGLHISMHFIKAIGQHTGGSGLAEVWLKSGLLGQGAVERVLAGNAYNKIMRAHKLTLQALQRILVPKFPLYIAEADNEYHTKLFALVNDETPKRIPELVSLLMQERVRKLLADFIESKSEDVNFIFWWQYMDMVSILLRFTRASTTQYDHLNYARWSAIYVTDMHQLPDAVASEFRKGNFVVMGYSQTFYQIDPDQAMDWINGTGKKGGGIIDITKTTSALCRWTLSYNLRSHIAASTHAMFNLRLGNTYLNNKATKYRHKCDNDSESALVSTFQCFNDSLLHAKQLGKEEIIDFVQKRLIILMLNDKPHVSFRAVLKRNKAQTFAALYEVGDDTKDKGKKTILKAARNVL</sequence>
<dbReference type="PANTHER" id="PTHR47018:SF3">
    <property type="entry name" value="MYCBP-ASSOCIATED PROTEIN"/>
    <property type="match status" value="1"/>
</dbReference>
<feature type="region of interest" description="Disordered" evidence="1">
    <location>
        <begin position="1"/>
        <end position="25"/>
    </location>
</feature>
<protein>
    <submittedName>
        <fullName evidence="2">Uncharacterized protein</fullName>
    </submittedName>
</protein>
<evidence type="ECO:0000313" key="2">
    <source>
        <dbReference type="EMBL" id="KAJ8886123.1"/>
    </source>
</evidence>
<evidence type="ECO:0000313" key="3">
    <source>
        <dbReference type="Proteomes" id="UP001159363"/>
    </source>
</evidence>
<dbReference type="Proteomes" id="UP001159363">
    <property type="component" value="Chromosome X"/>
</dbReference>
<dbReference type="PANTHER" id="PTHR47018">
    <property type="entry name" value="CXC DOMAIN-CONTAINING PROTEIN-RELATED"/>
    <property type="match status" value="1"/>
</dbReference>
<evidence type="ECO:0000256" key="1">
    <source>
        <dbReference type="SAM" id="MobiDB-lite"/>
    </source>
</evidence>
<comment type="caution">
    <text evidence="2">The sequence shown here is derived from an EMBL/GenBank/DDBJ whole genome shotgun (WGS) entry which is preliminary data.</text>
</comment>
<gene>
    <name evidence="2" type="ORF">PR048_012332</name>
</gene>
<dbReference type="EMBL" id="JARBHB010000004">
    <property type="protein sequence ID" value="KAJ8886123.1"/>
    <property type="molecule type" value="Genomic_DNA"/>
</dbReference>